<reference evidence="3 4" key="1">
    <citation type="submission" date="2023-06" db="EMBL/GenBank/DDBJ databases">
        <title>Whole genome sequence of Oscillatoria calcuttensis NRMC-F 0142.</title>
        <authorList>
            <person name="Shakena Fathima T."/>
            <person name="Muralitharan G."/>
            <person name="Thajuddin N."/>
        </authorList>
    </citation>
    <scope>NUCLEOTIDE SEQUENCE [LARGE SCALE GENOMIC DNA]</scope>
    <source>
        <strain evidence="3 4">NRMC-F 0142</strain>
    </source>
</reference>
<proteinExistence type="predicted"/>
<dbReference type="Gene3D" id="1.10.238.10">
    <property type="entry name" value="EF-hand"/>
    <property type="match status" value="1"/>
</dbReference>
<organism evidence="3 4">
    <name type="scientific">Geitlerinema calcuttense NRMC-F 0142</name>
    <dbReference type="NCBI Taxonomy" id="2922238"/>
    <lineage>
        <taxon>Bacteria</taxon>
        <taxon>Bacillati</taxon>
        <taxon>Cyanobacteriota</taxon>
        <taxon>Cyanophyceae</taxon>
        <taxon>Geitlerinematales</taxon>
        <taxon>Geitlerinemataceae</taxon>
        <taxon>Geitlerinema</taxon>
    </lineage>
</organism>
<dbReference type="RefSeq" id="WP_285964252.1">
    <property type="nucleotide sequence ID" value="NZ_JASVEJ010000031.1"/>
</dbReference>
<name>A0ABT7LZL8_9CYAN</name>
<evidence type="ECO:0000313" key="4">
    <source>
        <dbReference type="Proteomes" id="UP001230986"/>
    </source>
</evidence>
<keyword evidence="1" id="KW-0732">Signal</keyword>
<evidence type="ECO:0000259" key="2">
    <source>
        <dbReference type="Pfam" id="PF13499"/>
    </source>
</evidence>
<protein>
    <submittedName>
        <fullName evidence="3">EF-hand domain-containing protein</fullName>
    </submittedName>
</protein>
<keyword evidence="4" id="KW-1185">Reference proteome</keyword>
<feature type="domain" description="EF-hand" evidence="2">
    <location>
        <begin position="37"/>
        <end position="84"/>
    </location>
</feature>
<gene>
    <name evidence="3" type="ORF">QQ055_08295</name>
</gene>
<evidence type="ECO:0000313" key="3">
    <source>
        <dbReference type="EMBL" id="MDL5057456.1"/>
    </source>
</evidence>
<dbReference type="Pfam" id="PF13499">
    <property type="entry name" value="EF-hand_7"/>
    <property type="match status" value="1"/>
</dbReference>
<dbReference type="Proteomes" id="UP001230986">
    <property type="component" value="Unassembled WGS sequence"/>
</dbReference>
<comment type="caution">
    <text evidence="3">The sequence shown here is derived from an EMBL/GenBank/DDBJ whole genome shotgun (WGS) entry which is preliminary data.</text>
</comment>
<accession>A0ABT7LZL8</accession>
<evidence type="ECO:0000256" key="1">
    <source>
        <dbReference type="SAM" id="SignalP"/>
    </source>
</evidence>
<dbReference type="SUPFAM" id="SSF47473">
    <property type="entry name" value="EF-hand"/>
    <property type="match status" value="1"/>
</dbReference>
<dbReference type="InterPro" id="IPR002048">
    <property type="entry name" value="EF_hand_dom"/>
</dbReference>
<feature type="chain" id="PRO_5046351716" evidence="1">
    <location>
        <begin position="26"/>
        <end position="111"/>
    </location>
</feature>
<feature type="signal peptide" evidence="1">
    <location>
        <begin position="1"/>
        <end position="25"/>
    </location>
</feature>
<dbReference type="InterPro" id="IPR011992">
    <property type="entry name" value="EF-hand-dom_pair"/>
</dbReference>
<dbReference type="EMBL" id="JASVEJ010000031">
    <property type="protein sequence ID" value="MDL5057456.1"/>
    <property type="molecule type" value="Genomic_DNA"/>
</dbReference>
<dbReference type="InterPro" id="IPR018247">
    <property type="entry name" value="EF_Hand_1_Ca_BS"/>
</dbReference>
<dbReference type="PROSITE" id="PS00018">
    <property type="entry name" value="EF_HAND_1"/>
    <property type="match status" value="1"/>
</dbReference>
<sequence>MTKTFFNLAAVCVGAICFLSNHASAQQNSEPTRATIQFEQIDRDSDGRLTRSEARDFETPRGPLVQFFWDIDADKDGYITEAEFDNWGMYRNWESEKYNRVPGLVFLRIEF</sequence>